<name>A0ABR3ZU04_9LECA</name>
<keyword evidence="2" id="KW-1185">Reference proteome</keyword>
<organism evidence="1 2">
    <name type="scientific">Stereocaulon virgatum</name>
    <dbReference type="NCBI Taxonomy" id="373712"/>
    <lineage>
        <taxon>Eukaryota</taxon>
        <taxon>Fungi</taxon>
        <taxon>Dikarya</taxon>
        <taxon>Ascomycota</taxon>
        <taxon>Pezizomycotina</taxon>
        <taxon>Lecanoromycetes</taxon>
        <taxon>OSLEUM clade</taxon>
        <taxon>Lecanoromycetidae</taxon>
        <taxon>Lecanorales</taxon>
        <taxon>Lecanorineae</taxon>
        <taxon>Stereocaulaceae</taxon>
        <taxon>Stereocaulon</taxon>
    </lineage>
</organism>
<dbReference type="Proteomes" id="UP001590950">
    <property type="component" value="Unassembled WGS sequence"/>
</dbReference>
<accession>A0ABR3ZU04</accession>
<evidence type="ECO:0000313" key="1">
    <source>
        <dbReference type="EMBL" id="KAL2037040.1"/>
    </source>
</evidence>
<dbReference type="EMBL" id="JBEFKJ010000045">
    <property type="protein sequence ID" value="KAL2037040.1"/>
    <property type="molecule type" value="Genomic_DNA"/>
</dbReference>
<protein>
    <submittedName>
        <fullName evidence="1">Uncharacterized protein</fullName>
    </submittedName>
</protein>
<evidence type="ECO:0000313" key="2">
    <source>
        <dbReference type="Proteomes" id="UP001590950"/>
    </source>
</evidence>
<reference evidence="1 2" key="1">
    <citation type="submission" date="2024-09" db="EMBL/GenBank/DDBJ databases">
        <title>Rethinking Asexuality: The Enigmatic Case of Functional Sexual Genes in Lepraria (Stereocaulaceae).</title>
        <authorList>
            <person name="Doellman M."/>
            <person name="Sun Y."/>
            <person name="Barcenas-Pena A."/>
            <person name="Lumbsch H.T."/>
            <person name="Grewe F."/>
        </authorList>
    </citation>
    <scope>NUCLEOTIDE SEQUENCE [LARGE SCALE GENOMIC DNA]</scope>
    <source>
        <strain evidence="1 2">Mercado 3170</strain>
    </source>
</reference>
<sequence length="398" mass="45348">MAPLKLTLPLADFEKRLLCDFVKTFGGQFEGQFIDNSTIVTGVFNRWSWADEVIRSFRPTHPSDELFISHGGDRSLLWESCLSRLSLVRRHDDGPKYSRVEDLRKNNTNYPQEFMTDYDGDILVESLAEDNHFWRIIANVFLGVRYNISSFSTIRNFSDIYQRRGWEPVEFEHMFFAPNGDVRSVALLYLGLGDVPNSIEMSAAVRRSESEFPSAGEGRNMQTVHSADKLLQRRKDWEEDQCDIWSLLRKAAMIERGGRQGDKVWAALDECRFVELYEDMVVASVCGDMVVQDQLRLPQWKFFSSINDPSTHVEFIPWDNLVFASPSHETNWLDYEIDFCFQFSWGLVLVGVPPASASPPPAAGEARGRAGLLAGLTAHLCSSGFPSLHLQLLRAFEL</sequence>
<proteinExistence type="predicted"/>
<gene>
    <name evidence="1" type="ORF">N7G274_010167</name>
</gene>
<comment type="caution">
    <text evidence="1">The sequence shown here is derived from an EMBL/GenBank/DDBJ whole genome shotgun (WGS) entry which is preliminary data.</text>
</comment>